<dbReference type="EMBL" id="MU825875">
    <property type="protein sequence ID" value="KAJ7386911.1"/>
    <property type="molecule type" value="Genomic_DNA"/>
</dbReference>
<dbReference type="AlphaFoldDB" id="A0A9W9ZS98"/>
<organism evidence="1 2">
    <name type="scientific">Desmophyllum pertusum</name>
    <dbReference type="NCBI Taxonomy" id="174260"/>
    <lineage>
        <taxon>Eukaryota</taxon>
        <taxon>Metazoa</taxon>
        <taxon>Cnidaria</taxon>
        <taxon>Anthozoa</taxon>
        <taxon>Hexacorallia</taxon>
        <taxon>Scleractinia</taxon>
        <taxon>Caryophylliina</taxon>
        <taxon>Caryophylliidae</taxon>
        <taxon>Desmophyllum</taxon>
    </lineage>
</organism>
<sequence length="102" mass="11524">MVIPWRLIASSITALTTTTGRVETVGTWEIGKLKLNTSVMIWNNGPDGKYPALCLQREMRAGISTNAGTELLLAMHPMFTGHYYECDWGDELHAMQYRLHLK</sequence>
<comment type="caution">
    <text evidence="1">The sequence shown here is derived from an EMBL/GenBank/DDBJ whole genome shotgun (WGS) entry which is preliminary data.</text>
</comment>
<protein>
    <submittedName>
        <fullName evidence="1">Uncharacterized protein</fullName>
    </submittedName>
</protein>
<name>A0A9W9ZS98_9CNID</name>
<reference evidence="1" key="1">
    <citation type="submission" date="2023-01" db="EMBL/GenBank/DDBJ databases">
        <title>Genome assembly of the deep-sea coral Lophelia pertusa.</title>
        <authorList>
            <person name="Herrera S."/>
            <person name="Cordes E."/>
        </authorList>
    </citation>
    <scope>NUCLEOTIDE SEQUENCE</scope>
    <source>
        <strain evidence="1">USNM1676648</strain>
        <tissue evidence="1">Polyp</tissue>
    </source>
</reference>
<accession>A0A9W9ZS98</accession>
<evidence type="ECO:0000313" key="1">
    <source>
        <dbReference type="EMBL" id="KAJ7386911.1"/>
    </source>
</evidence>
<gene>
    <name evidence="1" type="ORF">OS493_006946</name>
</gene>
<evidence type="ECO:0000313" key="2">
    <source>
        <dbReference type="Proteomes" id="UP001163046"/>
    </source>
</evidence>
<keyword evidence="2" id="KW-1185">Reference proteome</keyword>
<proteinExistence type="predicted"/>
<dbReference type="Proteomes" id="UP001163046">
    <property type="component" value="Unassembled WGS sequence"/>
</dbReference>